<dbReference type="SFLD" id="SFLDS00019">
    <property type="entry name" value="Glutathione_Transferase_(cytos"/>
    <property type="match status" value="2"/>
</dbReference>
<dbReference type="FunFam" id="3.40.30.10:FF:000014">
    <property type="entry name" value="Tau class glutathione S-transferase"/>
    <property type="match status" value="2"/>
</dbReference>
<evidence type="ECO:0000259" key="5">
    <source>
        <dbReference type="PROSITE" id="PS50405"/>
    </source>
</evidence>
<name>A0AA41S580_PAPNU</name>
<dbReference type="PROSITE" id="PS50404">
    <property type="entry name" value="GST_NTER"/>
    <property type="match status" value="2"/>
</dbReference>
<feature type="domain" description="GST C-terminal" evidence="5">
    <location>
        <begin position="89"/>
        <end position="221"/>
    </location>
</feature>
<feature type="domain" description="GST N-terminal" evidence="4">
    <location>
        <begin position="4"/>
        <end position="83"/>
    </location>
</feature>
<evidence type="ECO:0000256" key="3">
    <source>
        <dbReference type="ARBA" id="ARBA00047960"/>
    </source>
</evidence>
<accession>A0AA41S580</accession>
<keyword evidence="7" id="KW-1185">Reference proteome</keyword>
<dbReference type="Gene3D" id="1.20.1050.10">
    <property type="match status" value="2"/>
</dbReference>
<dbReference type="PROSITE" id="PS51354">
    <property type="entry name" value="GLUTAREDOXIN_2"/>
    <property type="match status" value="1"/>
</dbReference>
<comment type="caution">
    <text evidence="6">The sequence shown here is derived from an EMBL/GenBank/DDBJ whole genome shotgun (WGS) entry which is preliminary data.</text>
</comment>
<dbReference type="InterPro" id="IPR045074">
    <property type="entry name" value="GST_C_Tau"/>
</dbReference>
<dbReference type="SUPFAM" id="SSF52833">
    <property type="entry name" value="Thioredoxin-like"/>
    <property type="match status" value="2"/>
</dbReference>
<dbReference type="EC" id="2.5.1.18" evidence="1"/>
<evidence type="ECO:0000313" key="7">
    <source>
        <dbReference type="Proteomes" id="UP001177140"/>
    </source>
</evidence>
<dbReference type="PANTHER" id="PTHR11260">
    <property type="entry name" value="GLUTATHIONE S-TRANSFERASE, GST, SUPERFAMILY, GST DOMAIN CONTAINING"/>
    <property type="match status" value="1"/>
</dbReference>
<dbReference type="GO" id="GO:0004364">
    <property type="term" value="F:glutathione transferase activity"/>
    <property type="evidence" value="ECO:0007669"/>
    <property type="project" value="UniProtKB-EC"/>
</dbReference>
<dbReference type="EMBL" id="JAJJMA010101835">
    <property type="protein sequence ID" value="MCL7030447.1"/>
    <property type="molecule type" value="Genomic_DNA"/>
</dbReference>
<keyword evidence="2" id="KW-0808">Transferase</keyword>
<dbReference type="Gene3D" id="3.40.30.10">
    <property type="entry name" value="Glutaredoxin"/>
    <property type="match status" value="2"/>
</dbReference>
<dbReference type="Pfam" id="PF02798">
    <property type="entry name" value="GST_N"/>
    <property type="match status" value="2"/>
</dbReference>
<dbReference type="InterPro" id="IPR045073">
    <property type="entry name" value="Omega/Tau-like"/>
</dbReference>
<dbReference type="CDD" id="cd03185">
    <property type="entry name" value="GST_C_Tau"/>
    <property type="match status" value="2"/>
</dbReference>
<dbReference type="SFLD" id="SFLDG00358">
    <property type="entry name" value="Main_(cytGST)"/>
    <property type="match status" value="2"/>
</dbReference>
<dbReference type="InterPro" id="IPR004045">
    <property type="entry name" value="Glutathione_S-Trfase_N"/>
</dbReference>
<comment type="catalytic activity">
    <reaction evidence="3">
        <text>RX + glutathione = an S-substituted glutathione + a halide anion + H(+)</text>
        <dbReference type="Rhea" id="RHEA:16437"/>
        <dbReference type="ChEBI" id="CHEBI:15378"/>
        <dbReference type="ChEBI" id="CHEBI:16042"/>
        <dbReference type="ChEBI" id="CHEBI:17792"/>
        <dbReference type="ChEBI" id="CHEBI:57925"/>
        <dbReference type="ChEBI" id="CHEBI:90779"/>
        <dbReference type="EC" id="2.5.1.18"/>
    </reaction>
</comment>
<evidence type="ECO:0000256" key="2">
    <source>
        <dbReference type="ARBA" id="ARBA00022679"/>
    </source>
</evidence>
<organism evidence="6 7">
    <name type="scientific">Papaver nudicaule</name>
    <name type="common">Iceland poppy</name>
    <dbReference type="NCBI Taxonomy" id="74823"/>
    <lineage>
        <taxon>Eukaryota</taxon>
        <taxon>Viridiplantae</taxon>
        <taxon>Streptophyta</taxon>
        <taxon>Embryophyta</taxon>
        <taxon>Tracheophyta</taxon>
        <taxon>Spermatophyta</taxon>
        <taxon>Magnoliopsida</taxon>
        <taxon>Ranunculales</taxon>
        <taxon>Papaveraceae</taxon>
        <taxon>Papaveroideae</taxon>
        <taxon>Papaver</taxon>
    </lineage>
</organism>
<protein>
    <recommendedName>
        <fullName evidence="1">glutathione transferase</fullName>
        <ecNumber evidence="1">2.5.1.18</ecNumber>
    </recommendedName>
</protein>
<dbReference type="PANTHER" id="PTHR11260:SF676">
    <property type="entry name" value="GLUTATHIONE S-TRANSFERASE U8"/>
    <property type="match status" value="1"/>
</dbReference>
<dbReference type="SUPFAM" id="SSF47616">
    <property type="entry name" value="GST C-terminal domain-like"/>
    <property type="match status" value="2"/>
</dbReference>
<dbReference type="InterPro" id="IPR040079">
    <property type="entry name" value="Glutathione_S-Trfase"/>
</dbReference>
<feature type="domain" description="GST N-terminal" evidence="4">
    <location>
        <begin position="227"/>
        <end position="306"/>
    </location>
</feature>
<reference evidence="6" key="1">
    <citation type="submission" date="2022-03" db="EMBL/GenBank/DDBJ databases">
        <title>A functionally conserved STORR gene fusion in Papaver species that diverged 16.8 million years ago.</title>
        <authorList>
            <person name="Catania T."/>
        </authorList>
    </citation>
    <scope>NUCLEOTIDE SEQUENCE</scope>
    <source>
        <strain evidence="6">S-191538</strain>
    </source>
</reference>
<evidence type="ECO:0000259" key="4">
    <source>
        <dbReference type="PROSITE" id="PS50404"/>
    </source>
</evidence>
<evidence type="ECO:0000313" key="6">
    <source>
        <dbReference type="EMBL" id="MCL7030447.1"/>
    </source>
</evidence>
<dbReference type="FunFam" id="1.20.1050.10:FF:000012">
    <property type="entry name" value="Tau class glutathione S-transferase"/>
    <property type="match status" value="1"/>
</dbReference>
<dbReference type="GO" id="GO:0005737">
    <property type="term" value="C:cytoplasm"/>
    <property type="evidence" value="ECO:0007669"/>
    <property type="project" value="TreeGrafter"/>
</dbReference>
<dbReference type="InterPro" id="IPR036249">
    <property type="entry name" value="Thioredoxin-like_sf"/>
</dbReference>
<dbReference type="InterPro" id="IPR036282">
    <property type="entry name" value="Glutathione-S-Trfase_C_sf"/>
</dbReference>
<dbReference type="CDD" id="cd03058">
    <property type="entry name" value="GST_N_Tau"/>
    <property type="match status" value="2"/>
</dbReference>
<proteinExistence type="predicted"/>
<dbReference type="AlphaFoldDB" id="A0AA41S580"/>
<feature type="domain" description="GST C-terminal" evidence="5">
    <location>
        <begin position="312"/>
        <end position="437"/>
    </location>
</feature>
<dbReference type="GO" id="GO:0006749">
    <property type="term" value="P:glutathione metabolic process"/>
    <property type="evidence" value="ECO:0007669"/>
    <property type="project" value="InterPro"/>
</dbReference>
<gene>
    <name evidence="6" type="ORF">MKW94_014720</name>
</gene>
<dbReference type="Proteomes" id="UP001177140">
    <property type="component" value="Unassembled WGS sequence"/>
</dbReference>
<dbReference type="Pfam" id="PF00043">
    <property type="entry name" value="GST_C"/>
    <property type="match status" value="1"/>
</dbReference>
<dbReference type="SFLD" id="SFLDG01152">
    <property type="entry name" value="Main.3:_Omega-_and_Tau-like"/>
    <property type="match status" value="2"/>
</dbReference>
<dbReference type="InterPro" id="IPR010987">
    <property type="entry name" value="Glutathione-S-Trfase_C-like"/>
</dbReference>
<dbReference type="InterPro" id="IPR004046">
    <property type="entry name" value="GST_C"/>
</dbReference>
<sequence>MEELAVKLFGTPNSPFSCRVEWALKLKRVQYEFIREDLSNKSDLLLQYNPVHKKIPVLVHHGKPVVESMIILEYIDETWPEINPLLPADPYERSVARFWIKFLEDKIVCLRPMFLAEGEQQANAIKDCSDMLKTIEEHAMPKKTFFSGDNNLGLTDLAFGVVVYWLGVIEDVVKLKILDAQTFPRIHSWKQRFMEVPEIKETLPKHDDLVTFYKHRRETISQTKMEEDLKLFSVWYSSFGCRVKCALQLKGLDYEYIEEDLSNKSDLLLQYNPIHKKVPVLVHGGKPLAESMIILEYIDETWPDKYPILPREPYERSRARFWTKYMADKESTFWSLIRVTEETKEETMNEIMEALKNLEELGLGGNKFFAGDDIGFVDLAIGTFMRWFRAVEEIKEIKIFETCTRLQAWFERFNEVPVVKENLPSIDELVAHYKPRYLASINQ</sequence>
<dbReference type="PROSITE" id="PS50405">
    <property type="entry name" value="GST_CTER"/>
    <property type="match status" value="2"/>
</dbReference>
<evidence type="ECO:0000256" key="1">
    <source>
        <dbReference type="ARBA" id="ARBA00012452"/>
    </source>
</evidence>